<accession>A0A2T1DXZ3</accession>
<evidence type="ECO:0000313" key="1">
    <source>
        <dbReference type="EMBL" id="PSB25355.1"/>
    </source>
</evidence>
<reference evidence="2" key="1">
    <citation type="submission" date="2018-02" db="EMBL/GenBank/DDBJ databases">
        <authorList>
            <person name="Moore K."/>
            <person name="Momper L."/>
        </authorList>
    </citation>
    <scope>NUCLEOTIDE SEQUENCE [LARGE SCALE GENOMIC DNA]</scope>
    <source>
        <strain evidence="2">ULC18</strain>
    </source>
</reference>
<organism evidence="1 2">
    <name type="scientific">Stenomitos frigidus ULC18</name>
    <dbReference type="NCBI Taxonomy" id="2107698"/>
    <lineage>
        <taxon>Bacteria</taxon>
        <taxon>Bacillati</taxon>
        <taxon>Cyanobacteriota</taxon>
        <taxon>Cyanophyceae</taxon>
        <taxon>Leptolyngbyales</taxon>
        <taxon>Leptolyngbyaceae</taxon>
        <taxon>Stenomitos</taxon>
    </lineage>
</organism>
<protein>
    <submittedName>
        <fullName evidence="1">TIGR04255 family protein</fullName>
    </submittedName>
</protein>
<gene>
    <name evidence="1" type="ORF">C7B82_23795</name>
</gene>
<evidence type="ECO:0000313" key="2">
    <source>
        <dbReference type="Proteomes" id="UP000239576"/>
    </source>
</evidence>
<keyword evidence="2" id="KW-1185">Reference proteome</keyword>
<dbReference type="InterPro" id="IPR026349">
    <property type="entry name" value="CHP04255"/>
</dbReference>
<reference evidence="1 2" key="2">
    <citation type="submission" date="2018-03" db="EMBL/GenBank/DDBJ databases">
        <title>The ancient ancestry and fast evolution of plastids.</title>
        <authorList>
            <person name="Moore K.R."/>
            <person name="Magnabosco C."/>
            <person name="Momper L."/>
            <person name="Gold D.A."/>
            <person name="Bosak T."/>
            <person name="Fournier G.P."/>
        </authorList>
    </citation>
    <scope>NUCLEOTIDE SEQUENCE [LARGE SCALE GENOMIC DNA]</scope>
    <source>
        <strain evidence="1 2">ULC18</strain>
    </source>
</reference>
<name>A0A2T1DXZ3_9CYAN</name>
<dbReference type="NCBIfam" id="TIGR04255">
    <property type="entry name" value="sporadTIGR04255"/>
    <property type="match status" value="1"/>
</dbReference>
<sequence length="252" mass="29873">MSIAKFTKSPLTEVICGVEFNALDFASVHFGLYWQTIRDRFPHPPLDRPPIGEIELLNILPTLRRVWFESDDRRQLIQLQANRFHYNWRQQDESDQYPHFHEIYPNFSQEWQKFENWWLKTEKNPLQPIRYELTYLNQIDQRFGWNHSSDYPKIFNFLGEGWSELSLSSHAFNANLEFNLPEDRGILSVSLNQGIRPKDNVSVVILNLTASTTDTSVEIEKWFDLAHQSTVDIFLNLISLEVKQEWGLTWLD</sequence>
<dbReference type="RefSeq" id="WP_106259163.1">
    <property type="nucleotide sequence ID" value="NZ_CAWNSW010000164.1"/>
</dbReference>
<dbReference type="OrthoDB" id="128994at2"/>
<dbReference type="Proteomes" id="UP000239576">
    <property type="component" value="Unassembled WGS sequence"/>
</dbReference>
<proteinExistence type="predicted"/>
<dbReference type="AlphaFoldDB" id="A0A2T1DXZ3"/>
<dbReference type="EMBL" id="PVWK01000126">
    <property type="protein sequence ID" value="PSB25355.1"/>
    <property type="molecule type" value="Genomic_DNA"/>
</dbReference>
<comment type="caution">
    <text evidence="1">The sequence shown here is derived from an EMBL/GenBank/DDBJ whole genome shotgun (WGS) entry which is preliminary data.</text>
</comment>